<comment type="caution">
    <text evidence="1">The sequence shown here is derived from an EMBL/GenBank/DDBJ whole genome shotgun (WGS) entry which is preliminary data.</text>
</comment>
<proteinExistence type="predicted"/>
<accession>A0AAV1J2M7</accession>
<reference evidence="1 2" key="1">
    <citation type="submission" date="2023-11" db="EMBL/GenBank/DDBJ databases">
        <authorList>
            <person name="Okamura Y."/>
        </authorList>
    </citation>
    <scope>NUCLEOTIDE SEQUENCE [LARGE SCALE GENOMIC DNA]</scope>
</reference>
<name>A0AAV1J2M7_9NEOP</name>
<organism evidence="1 2">
    <name type="scientific">Leptosia nina</name>
    <dbReference type="NCBI Taxonomy" id="320188"/>
    <lineage>
        <taxon>Eukaryota</taxon>
        <taxon>Metazoa</taxon>
        <taxon>Ecdysozoa</taxon>
        <taxon>Arthropoda</taxon>
        <taxon>Hexapoda</taxon>
        <taxon>Insecta</taxon>
        <taxon>Pterygota</taxon>
        <taxon>Neoptera</taxon>
        <taxon>Endopterygota</taxon>
        <taxon>Lepidoptera</taxon>
        <taxon>Glossata</taxon>
        <taxon>Ditrysia</taxon>
        <taxon>Papilionoidea</taxon>
        <taxon>Pieridae</taxon>
        <taxon>Pierinae</taxon>
        <taxon>Leptosia</taxon>
    </lineage>
</organism>
<sequence length="82" mass="9183">MLFLSSSDTFVEQLRWHFPPHGGPIFLAECVGLFEAEDDELLELEDDELLDLEDEDESDDDVDADLSLKFGSLTLSSESKSS</sequence>
<dbReference type="EMBL" id="CAVLEF010000003">
    <property type="protein sequence ID" value="CAK1542646.1"/>
    <property type="molecule type" value="Genomic_DNA"/>
</dbReference>
<protein>
    <submittedName>
        <fullName evidence="1">Uncharacterized protein</fullName>
    </submittedName>
</protein>
<dbReference type="Proteomes" id="UP001497472">
    <property type="component" value="Unassembled WGS sequence"/>
</dbReference>
<dbReference type="AlphaFoldDB" id="A0AAV1J2M7"/>
<evidence type="ECO:0000313" key="1">
    <source>
        <dbReference type="EMBL" id="CAK1542646.1"/>
    </source>
</evidence>
<gene>
    <name evidence="1" type="ORF">LNINA_LOCUS2523</name>
</gene>
<keyword evidence="2" id="KW-1185">Reference proteome</keyword>
<evidence type="ECO:0000313" key="2">
    <source>
        <dbReference type="Proteomes" id="UP001497472"/>
    </source>
</evidence>